<dbReference type="Proteomes" id="UP000503447">
    <property type="component" value="Chromosome"/>
</dbReference>
<accession>A0A6M5Z4W8</accession>
<dbReference type="RefSeq" id="WP_171475856.1">
    <property type="nucleotide sequence ID" value="NZ_CP053452.2"/>
</dbReference>
<evidence type="ECO:0000313" key="2">
    <source>
        <dbReference type="Proteomes" id="UP000503447"/>
    </source>
</evidence>
<dbReference type="KEGG" id="ftj:FTUN_8921"/>
<gene>
    <name evidence="1" type="ORF">FTUN_8921</name>
</gene>
<proteinExistence type="predicted"/>
<keyword evidence="2" id="KW-1185">Reference proteome</keyword>
<name>A0A6M5Z4W8_9BACT</name>
<protein>
    <submittedName>
        <fullName evidence="1">Uncharacterized protein</fullName>
    </submittedName>
</protein>
<reference evidence="2" key="1">
    <citation type="submission" date="2020-05" db="EMBL/GenBank/DDBJ databases">
        <title>Frigoriglobus tundricola gen. nov., sp. nov., a psychrotolerant cellulolytic planctomycete of the family Gemmataceae with two divergent copies of 16S rRNA gene.</title>
        <authorList>
            <person name="Kulichevskaya I.S."/>
            <person name="Ivanova A.A."/>
            <person name="Naumoff D.G."/>
            <person name="Beletsky A.V."/>
            <person name="Rijpstra W.I.C."/>
            <person name="Sinninghe Damste J.S."/>
            <person name="Mardanov A.V."/>
            <person name="Ravin N.V."/>
            <person name="Dedysh S.N."/>
        </authorList>
    </citation>
    <scope>NUCLEOTIDE SEQUENCE [LARGE SCALE GENOMIC DNA]</scope>
    <source>
        <strain evidence="2">PL17</strain>
    </source>
</reference>
<organism evidence="1 2">
    <name type="scientific">Frigoriglobus tundricola</name>
    <dbReference type="NCBI Taxonomy" id="2774151"/>
    <lineage>
        <taxon>Bacteria</taxon>
        <taxon>Pseudomonadati</taxon>
        <taxon>Planctomycetota</taxon>
        <taxon>Planctomycetia</taxon>
        <taxon>Gemmatales</taxon>
        <taxon>Gemmataceae</taxon>
        <taxon>Frigoriglobus</taxon>
    </lineage>
</organism>
<dbReference type="EMBL" id="CP053452">
    <property type="protein sequence ID" value="QJX01279.1"/>
    <property type="molecule type" value="Genomic_DNA"/>
</dbReference>
<dbReference type="AlphaFoldDB" id="A0A6M5Z4W8"/>
<sequence length="57" mass="5580">MGDSAAPPEYPLGAAADHLAGYPERVFQAEVAVALAAVPPAPPNAASGGDARPSRPG</sequence>
<evidence type="ECO:0000313" key="1">
    <source>
        <dbReference type="EMBL" id="QJX01279.1"/>
    </source>
</evidence>